<evidence type="ECO:0000313" key="2">
    <source>
        <dbReference type="Proteomes" id="UP000251577"/>
    </source>
</evidence>
<name>A0A364V5V8_9CORY</name>
<dbReference type="Proteomes" id="UP000251577">
    <property type="component" value="Unassembled WGS sequence"/>
</dbReference>
<dbReference type="EMBL" id="QHCV01000044">
    <property type="protein sequence ID" value="RAV31998.1"/>
    <property type="molecule type" value="Genomic_DNA"/>
</dbReference>
<dbReference type="AlphaFoldDB" id="A0A364V5V8"/>
<protein>
    <submittedName>
        <fullName evidence="1">Uncharacterized protein</fullName>
    </submittedName>
</protein>
<accession>A0A364V5V8</accession>
<comment type="caution">
    <text evidence="1">The sequence shown here is derived from an EMBL/GenBank/DDBJ whole genome shotgun (WGS) entry which is preliminary data.</text>
</comment>
<keyword evidence="2" id="KW-1185">Reference proteome</keyword>
<evidence type="ECO:0000313" key="1">
    <source>
        <dbReference type="EMBL" id="RAV31998.1"/>
    </source>
</evidence>
<organism evidence="1 2">
    <name type="scientific">Corynebacterium heidelbergense</name>
    <dbReference type="NCBI Taxonomy" id="2055947"/>
    <lineage>
        <taxon>Bacteria</taxon>
        <taxon>Bacillati</taxon>
        <taxon>Actinomycetota</taxon>
        <taxon>Actinomycetes</taxon>
        <taxon>Mycobacteriales</taxon>
        <taxon>Corynebacteriaceae</taxon>
        <taxon>Corynebacterium</taxon>
    </lineage>
</organism>
<reference evidence="1 2" key="1">
    <citation type="journal article" date="2018" name="Syst. Appl. Microbiol.">
        <title>Corynebacterium heidelbergense sp. nov., isolated from the preen glands of Egyptian geese (Alopochen aegyptiacus).</title>
        <authorList>
            <person name="Braun M.S."/>
            <person name="Wang E."/>
            <person name="Zimmermann S."/>
            <person name="Wink M."/>
        </authorList>
    </citation>
    <scope>NUCLEOTIDE SEQUENCE [LARGE SCALE GENOMIC DNA]</scope>
    <source>
        <strain evidence="1 2">647</strain>
    </source>
</reference>
<sequence>MHHGRFSISKDGSQDQENVASTVDVVPWISNKGSGPFVRSPLHFIAADRSCSGTVSAGPFPLCGTGATFGRAGGGGAKREEPCALPSAVDWVMDGRDPEALGLTGAAGETGAVGFAGAAAADGARPKVPARSATPEARASMQREAGLQFGRWVVIIPRVVVVCAPRLG</sequence>
<gene>
    <name evidence="1" type="ORF">DLJ54_05400</name>
</gene>
<proteinExistence type="predicted"/>